<dbReference type="OrthoDB" id="4266126at2"/>
<evidence type="ECO:0000256" key="1">
    <source>
        <dbReference type="SAM" id="MobiDB-lite"/>
    </source>
</evidence>
<keyword evidence="4" id="KW-1185">Reference proteome</keyword>
<dbReference type="InterPro" id="IPR026004">
    <property type="entry name" value="Septum_form"/>
</dbReference>
<accession>A0A376CKK2</accession>
<dbReference type="STRING" id="35756.GCA_001044155_00577"/>
<dbReference type="EMBL" id="UFXQ01000001">
    <property type="protein sequence ID" value="STC69031.1"/>
    <property type="molecule type" value="Genomic_DNA"/>
</dbReference>
<dbReference type="Proteomes" id="UP000254467">
    <property type="component" value="Unassembled WGS sequence"/>
</dbReference>
<reference evidence="3 4" key="1">
    <citation type="submission" date="2018-06" db="EMBL/GenBank/DDBJ databases">
        <authorList>
            <consortium name="Pathogen Informatics"/>
            <person name="Doyle S."/>
        </authorList>
    </citation>
    <scope>NUCLEOTIDE SEQUENCE [LARGE SCALE GENOMIC DNA]</scope>
    <source>
        <strain evidence="3 4">NCTC11862</strain>
    </source>
</reference>
<protein>
    <submittedName>
        <fullName evidence="3">Putative secreted protein</fullName>
    </submittedName>
</protein>
<feature type="domain" description="Septum formation-related" evidence="2">
    <location>
        <begin position="78"/>
        <end position="303"/>
    </location>
</feature>
<dbReference type="AlphaFoldDB" id="A0A376CKK2"/>
<organism evidence="3 4">
    <name type="scientific">Corynebacterium pilosum</name>
    <dbReference type="NCBI Taxonomy" id="35756"/>
    <lineage>
        <taxon>Bacteria</taxon>
        <taxon>Bacillati</taxon>
        <taxon>Actinomycetota</taxon>
        <taxon>Actinomycetes</taxon>
        <taxon>Mycobacteriales</taxon>
        <taxon>Corynebacteriaceae</taxon>
        <taxon>Corynebacterium</taxon>
    </lineage>
</organism>
<dbReference type="RefSeq" id="WP_018582350.1">
    <property type="nucleotide sequence ID" value="NZ_LDYD01000003.1"/>
</dbReference>
<feature type="region of interest" description="Disordered" evidence="1">
    <location>
        <begin position="314"/>
        <end position="358"/>
    </location>
</feature>
<feature type="compositionally biased region" description="Gly residues" evidence="1">
    <location>
        <begin position="46"/>
        <end position="62"/>
    </location>
</feature>
<evidence type="ECO:0000259" key="2">
    <source>
        <dbReference type="Pfam" id="PF13845"/>
    </source>
</evidence>
<dbReference type="Pfam" id="PF13845">
    <property type="entry name" value="Septum_form"/>
    <property type="match status" value="1"/>
</dbReference>
<sequence length="358" mass="38187">MATSSTWRSRAGVTGLLFAILVGVVGAGSYSVVADRNADPVSNQAEGGGVDSANGGANGGAEGSDTQESVAPFTTANQGACLTWEVDDQGEITAFEQTSCDTPHRFEVSVREDLATYPTSEFGSEAEMPSQTRQAQLREELCHTPTIRYLDGRYDPVGKYSIAPILPSAEAWERGDRTMLCGLQVTDADGVPQLTEGRAADQDQARVADPGQCMSADNSNVLHIVDCGEDHQLEVTHIEDLNPVFPDHTPTLEEQDDHLKEVCTQAAMDYLGGEEQLYQSTLQPYWGTLPAASWDGGSRSVNCSLVHANEEGGFSTLKGSATGGREGFTIDGQPPAEQPPRDPIREPQTPASEEAPAQ</sequence>
<evidence type="ECO:0000313" key="3">
    <source>
        <dbReference type="EMBL" id="STC69031.1"/>
    </source>
</evidence>
<feature type="region of interest" description="Disordered" evidence="1">
    <location>
        <begin position="42"/>
        <end position="68"/>
    </location>
</feature>
<proteinExistence type="predicted"/>
<name>A0A376CKK2_9CORY</name>
<evidence type="ECO:0000313" key="4">
    <source>
        <dbReference type="Proteomes" id="UP000254467"/>
    </source>
</evidence>
<gene>
    <name evidence="3" type="ORF">NCTC11862_00808</name>
</gene>